<feature type="transmembrane region" description="Helical" evidence="1">
    <location>
        <begin position="54"/>
        <end position="76"/>
    </location>
</feature>
<keyword evidence="1" id="KW-0472">Membrane</keyword>
<organism evidence="2">
    <name type="scientific">marine sediment metagenome</name>
    <dbReference type="NCBI Taxonomy" id="412755"/>
    <lineage>
        <taxon>unclassified sequences</taxon>
        <taxon>metagenomes</taxon>
        <taxon>ecological metagenomes</taxon>
    </lineage>
</organism>
<dbReference type="PANTHER" id="PTHR36833">
    <property type="entry name" value="SLR0610 PROTEIN-RELATED"/>
    <property type="match status" value="1"/>
</dbReference>
<dbReference type="EMBL" id="LAZR01055160">
    <property type="protein sequence ID" value="KKK77007.1"/>
    <property type="molecule type" value="Genomic_DNA"/>
</dbReference>
<accession>A0A0F8Y6F2</accession>
<protein>
    <submittedName>
        <fullName evidence="2">Uncharacterized protein</fullName>
    </submittedName>
</protein>
<name>A0A0F8Y6F2_9ZZZZ</name>
<sequence>MIDSLRLYFRYVGISLRGQMQYRLSFVMLALGHFVGTGIEILGIWAMFARFKTLGGWTLPEVAMFYGIINVAFALAEGVGRGFDIFPGLVKGGGFDRMLLRPRSTVLQVAAQEVQLMRIGRFSQGMIVLLWAASALNVQWTFGRISLAALIRSRIAFI</sequence>
<feature type="non-terminal residue" evidence="2">
    <location>
        <position position="158"/>
    </location>
</feature>
<evidence type="ECO:0000256" key="1">
    <source>
        <dbReference type="SAM" id="Phobius"/>
    </source>
</evidence>
<dbReference type="PANTHER" id="PTHR36833:SF1">
    <property type="entry name" value="INTEGRAL MEMBRANE TRANSPORT PROTEIN"/>
    <property type="match status" value="1"/>
</dbReference>
<evidence type="ECO:0000313" key="2">
    <source>
        <dbReference type="EMBL" id="KKK77007.1"/>
    </source>
</evidence>
<reference evidence="2" key="1">
    <citation type="journal article" date="2015" name="Nature">
        <title>Complex archaea that bridge the gap between prokaryotes and eukaryotes.</title>
        <authorList>
            <person name="Spang A."/>
            <person name="Saw J.H."/>
            <person name="Jorgensen S.L."/>
            <person name="Zaremba-Niedzwiedzka K."/>
            <person name="Martijn J."/>
            <person name="Lind A.E."/>
            <person name="van Eijk R."/>
            <person name="Schleper C."/>
            <person name="Guy L."/>
            <person name="Ettema T.J."/>
        </authorList>
    </citation>
    <scope>NUCLEOTIDE SEQUENCE</scope>
</reference>
<keyword evidence="1" id="KW-1133">Transmembrane helix</keyword>
<comment type="caution">
    <text evidence="2">The sequence shown here is derived from an EMBL/GenBank/DDBJ whole genome shotgun (WGS) entry which is preliminary data.</text>
</comment>
<proteinExistence type="predicted"/>
<feature type="transmembrane region" description="Helical" evidence="1">
    <location>
        <begin position="26"/>
        <end position="48"/>
    </location>
</feature>
<keyword evidence="1" id="KW-0812">Transmembrane</keyword>
<dbReference type="InterPro" id="IPR010390">
    <property type="entry name" value="ABC-2_transporter-like"/>
</dbReference>
<dbReference type="Pfam" id="PF06182">
    <property type="entry name" value="ABC2_membrane_6"/>
    <property type="match status" value="1"/>
</dbReference>
<dbReference type="AlphaFoldDB" id="A0A0F8Y6F2"/>
<gene>
    <name evidence="2" type="ORF">LCGC14_2857910</name>
</gene>